<dbReference type="Proteomes" id="UP001267638">
    <property type="component" value="Unassembled WGS sequence"/>
</dbReference>
<accession>A0ABU1X6U9</accession>
<organism evidence="1 2">
    <name type="scientific">Sphingobium xenophagum</name>
    <dbReference type="NCBI Taxonomy" id="121428"/>
    <lineage>
        <taxon>Bacteria</taxon>
        <taxon>Pseudomonadati</taxon>
        <taxon>Pseudomonadota</taxon>
        <taxon>Alphaproteobacteria</taxon>
        <taxon>Sphingomonadales</taxon>
        <taxon>Sphingomonadaceae</taxon>
        <taxon>Sphingobium</taxon>
    </lineage>
</organism>
<protein>
    <submittedName>
        <fullName evidence="1">Uncharacterized protein</fullName>
    </submittedName>
</protein>
<comment type="caution">
    <text evidence="1">The sequence shown here is derived from an EMBL/GenBank/DDBJ whole genome shotgun (WGS) entry which is preliminary data.</text>
</comment>
<dbReference type="EMBL" id="JAVDWV010000051">
    <property type="protein sequence ID" value="MDR7157305.1"/>
    <property type="molecule type" value="Genomic_DNA"/>
</dbReference>
<evidence type="ECO:0000313" key="1">
    <source>
        <dbReference type="EMBL" id="MDR7157305.1"/>
    </source>
</evidence>
<proteinExistence type="predicted"/>
<gene>
    <name evidence="1" type="ORF">J2W40_004155</name>
</gene>
<sequence length="104" mass="11580">MKRSPIIEYLAGVGLLGTAFVEELALRFKFEDFAKCDLGAFDLAGKDSLPRSEWRQQDIRVGNASKDAFVASNCRIGRPHQREQCGQIKGLRKEAAFVVQDGHV</sequence>
<keyword evidence="2" id="KW-1185">Reference proteome</keyword>
<name>A0ABU1X6U9_SPHXE</name>
<evidence type="ECO:0000313" key="2">
    <source>
        <dbReference type="Proteomes" id="UP001267638"/>
    </source>
</evidence>
<reference evidence="1 2" key="1">
    <citation type="submission" date="2023-07" db="EMBL/GenBank/DDBJ databases">
        <title>Sorghum-associated microbial communities from plants grown in Nebraska, USA.</title>
        <authorList>
            <person name="Schachtman D."/>
        </authorList>
    </citation>
    <scope>NUCLEOTIDE SEQUENCE [LARGE SCALE GENOMIC DNA]</scope>
    <source>
        <strain evidence="1 2">4256</strain>
    </source>
</reference>